<feature type="compositionally biased region" description="Basic and acidic residues" evidence="2">
    <location>
        <begin position="24"/>
        <end position="38"/>
    </location>
</feature>
<comment type="caution">
    <text evidence="4">The sequence shown here is derived from an EMBL/GenBank/DDBJ whole genome shotgun (WGS) entry which is preliminary data.</text>
</comment>
<gene>
    <name evidence="4" type="ORF">Tsubulata_013494</name>
</gene>
<organism evidence="4 5">
    <name type="scientific">Turnera subulata</name>
    <dbReference type="NCBI Taxonomy" id="218843"/>
    <lineage>
        <taxon>Eukaryota</taxon>
        <taxon>Viridiplantae</taxon>
        <taxon>Streptophyta</taxon>
        <taxon>Embryophyta</taxon>
        <taxon>Tracheophyta</taxon>
        <taxon>Spermatophyta</taxon>
        <taxon>Magnoliopsida</taxon>
        <taxon>eudicotyledons</taxon>
        <taxon>Gunneridae</taxon>
        <taxon>Pentapetalae</taxon>
        <taxon>rosids</taxon>
        <taxon>fabids</taxon>
        <taxon>Malpighiales</taxon>
        <taxon>Passifloraceae</taxon>
        <taxon>Turnera</taxon>
    </lineage>
</organism>
<evidence type="ECO:0000256" key="1">
    <source>
        <dbReference type="PROSITE-ProRule" id="PRU00290"/>
    </source>
</evidence>
<dbReference type="Proteomes" id="UP001141552">
    <property type="component" value="Unassembled WGS sequence"/>
</dbReference>
<reference evidence="4" key="1">
    <citation type="submission" date="2022-02" db="EMBL/GenBank/DDBJ databases">
        <authorList>
            <person name="Henning P.M."/>
            <person name="McCubbin A.G."/>
            <person name="Shore J.S."/>
        </authorList>
    </citation>
    <scope>NUCLEOTIDE SEQUENCE</scope>
    <source>
        <strain evidence="4">F60SS</strain>
        <tissue evidence="4">Leaves</tissue>
    </source>
</reference>
<protein>
    <recommendedName>
        <fullName evidence="3">V-SNARE coiled-coil homology domain-containing protein</fullName>
    </recommendedName>
</protein>
<dbReference type="OrthoDB" id="190375at2759"/>
<feature type="region of interest" description="Disordered" evidence="2">
    <location>
        <begin position="1"/>
        <end position="59"/>
    </location>
</feature>
<dbReference type="Pfam" id="PF00957">
    <property type="entry name" value="Synaptobrevin"/>
    <property type="match status" value="1"/>
</dbReference>
<dbReference type="AlphaFoldDB" id="A0A9Q0FU00"/>
<sequence>MSPLEAGNHAKESRKEANSLSGSDETKPRMLSPKEIKAKYGRATDTASAASAAAQARDKLVERQEKLEKLTEHSEELESRSADFASLAHQLSKKMENRKWWKIL</sequence>
<name>A0A9Q0FU00_9ROSI</name>
<dbReference type="GO" id="GO:0005737">
    <property type="term" value="C:cytoplasm"/>
    <property type="evidence" value="ECO:0007669"/>
    <property type="project" value="UniProtKB-ARBA"/>
</dbReference>
<evidence type="ECO:0000313" key="4">
    <source>
        <dbReference type="EMBL" id="KAJ4837685.1"/>
    </source>
</evidence>
<keyword evidence="1" id="KW-0175">Coiled coil</keyword>
<proteinExistence type="predicted"/>
<dbReference type="InterPro" id="IPR042855">
    <property type="entry name" value="V_SNARE_CC"/>
</dbReference>
<evidence type="ECO:0000256" key="2">
    <source>
        <dbReference type="SAM" id="MobiDB-lite"/>
    </source>
</evidence>
<dbReference type="PROSITE" id="PS50892">
    <property type="entry name" value="V_SNARE"/>
    <property type="match status" value="1"/>
</dbReference>
<keyword evidence="5" id="KW-1185">Reference proteome</keyword>
<dbReference type="Gene3D" id="1.20.5.110">
    <property type="match status" value="1"/>
</dbReference>
<reference evidence="4" key="2">
    <citation type="journal article" date="2023" name="Plants (Basel)">
        <title>Annotation of the Turnera subulata (Passifloraceae) Draft Genome Reveals the S-Locus Evolved after the Divergence of Turneroideae from Passifloroideae in a Stepwise Manner.</title>
        <authorList>
            <person name="Henning P.M."/>
            <person name="Roalson E.H."/>
            <person name="Mir W."/>
            <person name="McCubbin A.G."/>
            <person name="Shore J.S."/>
        </authorList>
    </citation>
    <scope>NUCLEOTIDE SEQUENCE</scope>
    <source>
        <strain evidence="4">F60SS</strain>
    </source>
</reference>
<evidence type="ECO:0000259" key="3">
    <source>
        <dbReference type="PROSITE" id="PS50892"/>
    </source>
</evidence>
<dbReference type="SUPFAM" id="SSF58038">
    <property type="entry name" value="SNARE fusion complex"/>
    <property type="match status" value="1"/>
</dbReference>
<evidence type="ECO:0000313" key="5">
    <source>
        <dbReference type="Proteomes" id="UP001141552"/>
    </source>
</evidence>
<feature type="compositionally biased region" description="Low complexity" evidence="2">
    <location>
        <begin position="43"/>
        <end position="55"/>
    </location>
</feature>
<accession>A0A9Q0FU00</accession>
<dbReference type="EMBL" id="JAKUCV010003768">
    <property type="protein sequence ID" value="KAJ4837685.1"/>
    <property type="molecule type" value="Genomic_DNA"/>
</dbReference>
<feature type="domain" description="V-SNARE coiled-coil homology" evidence="3">
    <location>
        <begin position="38"/>
        <end position="102"/>
    </location>
</feature>
<feature type="compositionally biased region" description="Basic and acidic residues" evidence="2">
    <location>
        <begin position="8"/>
        <end position="17"/>
    </location>
</feature>